<dbReference type="SUPFAM" id="SSF52540">
    <property type="entry name" value="P-loop containing nucleoside triphosphate hydrolases"/>
    <property type="match status" value="1"/>
</dbReference>
<gene>
    <name evidence="2" type="ORF">CVLEPA_LOCUS10506</name>
</gene>
<dbReference type="Proteomes" id="UP001642483">
    <property type="component" value="Unassembled WGS sequence"/>
</dbReference>
<comment type="caution">
    <text evidence="2">The sequence shown here is derived from an EMBL/GenBank/DDBJ whole genome shotgun (WGS) entry which is preliminary data.</text>
</comment>
<evidence type="ECO:0000313" key="2">
    <source>
        <dbReference type="EMBL" id="CAK8680232.1"/>
    </source>
</evidence>
<dbReference type="InterPro" id="IPR040632">
    <property type="entry name" value="Sulfotransfer_4"/>
</dbReference>
<name>A0ABP0FKQ8_CLALP</name>
<dbReference type="Pfam" id="PF17784">
    <property type="entry name" value="Sulfotransfer_4"/>
    <property type="match status" value="1"/>
</dbReference>
<evidence type="ECO:0008006" key="4">
    <source>
        <dbReference type="Google" id="ProtNLM"/>
    </source>
</evidence>
<organism evidence="2 3">
    <name type="scientific">Clavelina lepadiformis</name>
    <name type="common">Light-bulb sea squirt</name>
    <name type="synonym">Ascidia lepadiformis</name>
    <dbReference type="NCBI Taxonomy" id="159417"/>
    <lineage>
        <taxon>Eukaryota</taxon>
        <taxon>Metazoa</taxon>
        <taxon>Chordata</taxon>
        <taxon>Tunicata</taxon>
        <taxon>Ascidiacea</taxon>
        <taxon>Aplousobranchia</taxon>
        <taxon>Clavelinidae</taxon>
        <taxon>Clavelina</taxon>
    </lineage>
</organism>
<keyword evidence="1" id="KW-0812">Transmembrane</keyword>
<reference evidence="2 3" key="1">
    <citation type="submission" date="2024-02" db="EMBL/GenBank/DDBJ databases">
        <authorList>
            <person name="Daric V."/>
            <person name="Darras S."/>
        </authorList>
    </citation>
    <scope>NUCLEOTIDE SEQUENCE [LARGE SCALE GENOMIC DNA]</scope>
</reference>
<sequence length="277" mass="32453">MKVIVAGFPKTGTKSMHIALRELGYDVYDFVENFWYLGKDWNKILTEGGSVDDFKRMYEDVDAGVDAPIFFFWKEIHEAFPNSKIILTTRDEDSWFRSYRKQIEEINQNTMLRLLFVYSPLGRKFETFLLRLAQVVYATSWIKANTFSMKHSVNELVMRKLYRQHNADVTQNAPKDKLLVYNLKEGWEPLCKFLDKPVPDKQFPYANIGGKLFEELMQKHPVMQRMVKEAFVIISLLIGFGAFGLYKFFRLGPNLKHAILKLDPISKLTYFFSTIIP</sequence>
<keyword evidence="1" id="KW-0472">Membrane</keyword>
<evidence type="ECO:0000256" key="1">
    <source>
        <dbReference type="SAM" id="Phobius"/>
    </source>
</evidence>
<dbReference type="PANTHER" id="PTHR36978:SF4">
    <property type="entry name" value="P-LOOP CONTAINING NUCLEOSIDE TRIPHOSPHATE HYDROLASE PROTEIN"/>
    <property type="match status" value="1"/>
</dbReference>
<dbReference type="EMBL" id="CAWYQH010000068">
    <property type="protein sequence ID" value="CAK8680232.1"/>
    <property type="molecule type" value="Genomic_DNA"/>
</dbReference>
<feature type="transmembrane region" description="Helical" evidence="1">
    <location>
        <begin position="230"/>
        <end position="249"/>
    </location>
</feature>
<accession>A0ABP0FKQ8</accession>
<keyword evidence="3" id="KW-1185">Reference proteome</keyword>
<evidence type="ECO:0000313" key="3">
    <source>
        <dbReference type="Proteomes" id="UP001642483"/>
    </source>
</evidence>
<dbReference type="PANTHER" id="PTHR36978">
    <property type="entry name" value="P-LOOP CONTAINING NUCLEOTIDE TRIPHOSPHATE HYDROLASE"/>
    <property type="match status" value="1"/>
</dbReference>
<dbReference type="Gene3D" id="3.40.50.300">
    <property type="entry name" value="P-loop containing nucleotide triphosphate hydrolases"/>
    <property type="match status" value="1"/>
</dbReference>
<dbReference type="InterPro" id="IPR027417">
    <property type="entry name" value="P-loop_NTPase"/>
</dbReference>
<protein>
    <recommendedName>
        <fullName evidence="4">Sulfotransferase family protein</fullName>
    </recommendedName>
</protein>
<proteinExistence type="predicted"/>
<keyword evidence="1" id="KW-1133">Transmembrane helix</keyword>